<evidence type="ECO:0000256" key="4">
    <source>
        <dbReference type="ARBA" id="ARBA00022695"/>
    </source>
</evidence>
<comment type="similarity">
    <text evidence="12 13">Belongs to the DnaG primase family.</text>
</comment>
<evidence type="ECO:0000256" key="13">
    <source>
        <dbReference type="PIRNR" id="PIRNR002811"/>
    </source>
</evidence>
<dbReference type="InterPro" id="IPR034151">
    <property type="entry name" value="TOPRIM_DnaG_bac"/>
</dbReference>
<dbReference type="Proteomes" id="UP000178534">
    <property type="component" value="Unassembled WGS sequence"/>
</dbReference>
<keyword evidence="2 12" id="KW-0639">Primosome</keyword>
<keyword evidence="6 12" id="KW-0479">Metal-binding</keyword>
<dbReference type="InterPro" id="IPR030846">
    <property type="entry name" value="DnaG_bac"/>
</dbReference>
<sequence>MTPVEQIKSRLSIVDVVGSYIKLTKAGGSYKALCPFHNEKTPSFNVSPAREAYYCFGCNRGGDIFTFVEEIEGLDFPGALKTLAERAGVELKHENLEAKSERDRLFAIMEEAADLYEKHLEKNPAAKEYLTGRGLEEKTIRDFRIGFAPLEWRLAYDHLKSKGYKDEEIERAGLVKQVDKPVSSSGLDAVRGAEASDTREPYSEYGDEGTRPRNEEMRQTRRTYYDRFRGRVMFPVFDTGGRIVAFSGRVFGHQQNQDGTDVAKYINSPETPLYDKSAVLFGYDRAKVAIRKQNFAVLVEGQMDLIMAHQAGTENAVAVSGTALTERHLALLKRLSDNLVFAFDADEAGLAATARAFQIALTLGMSVRVAAIPEGKDPADYILKNKEGWAQVIADSKHIIDFYISALADAGNDSRKFRAEVEQKVLPLVLSMQSKIEQAHFIVEVARKLGLPEAAIWDEVRRLTAAGKTVLPRAAEQAPDRAQNPVQSRRQLAEKEIVGILLWQESHKEPAFDVPAVRKLYEERIIRHNLSPYLPPEDEARSLIIRAEHTYEHGAELEGSLNEMLDTLEGEVLKEKQAELMQKIVEAKLHGAEEDEREYLRQFQEITPRVIEIEDRRLKRGKG</sequence>
<evidence type="ECO:0000256" key="14">
    <source>
        <dbReference type="PIRSR" id="PIRSR002811-1"/>
    </source>
</evidence>
<dbReference type="EC" id="2.7.7.101" evidence="12"/>
<dbReference type="Gene3D" id="3.90.980.10">
    <property type="entry name" value="DNA primase, catalytic core, N-terminal domain"/>
    <property type="match status" value="1"/>
</dbReference>
<accession>A0A1G2DIU6</accession>
<comment type="subunit">
    <text evidence="12">Monomer. Interacts with DnaB.</text>
</comment>
<gene>
    <name evidence="12" type="primary">dnaG</name>
    <name evidence="17" type="ORF">A2942_01680</name>
</gene>
<dbReference type="GO" id="GO:0003677">
    <property type="term" value="F:DNA binding"/>
    <property type="evidence" value="ECO:0007669"/>
    <property type="project" value="UniProtKB-KW"/>
</dbReference>
<dbReference type="GO" id="GO:0003899">
    <property type="term" value="F:DNA-directed RNA polymerase activity"/>
    <property type="evidence" value="ECO:0007669"/>
    <property type="project" value="UniProtKB-UniRule"/>
</dbReference>
<dbReference type="PANTHER" id="PTHR30313">
    <property type="entry name" value="DNA PRIMASE"/>
    <property type="match status" value="1"/>
</dbReference>
<dbReference type="CDD" id="cd03364">
    <property type="entry name" value="TOPRIM_DnaG_primases"/>
    <property type="match status" value="1"/>
</dbReference>
<dbReference type="GO" id="GO:0008270">
    <property type="term" value="F:zinc ion binding"/>
    <property type="evidence" value="ECO:0007669"/>
    <property type="project" value="UniProtKB-UniRule"/>
</dbReference>
<dbReference type="InterPro" id="IPR050219">
    <property type="entry name" value="DnaG_primase"/>
</dbReference>
<dbReference type="Pfam" id="PF13155">
    <property type="entry name" value="Toprim_2"/>
    <property type="match status" value="1"/>
</dbReference>
<keyword evidence="11 12" id="KW-0804">Transcription</keyword>
<dbReference type="Gene3D" id="3.90.580.10">
    <property type="entry name" value="Zinc finger, CHC2-type domain"/>
    <property type="match status" value="1"/>
</dbReference>
<dbReference type="SUPFAM" id="SSF57783">
    <property type="entry name" value="Zinc beta-ribbon"/>
    <property type="match status" value="1"/>
</dbReference>
<keyword evidence="3 12" id="KW-0808">Transferase</keyword>
<evidence type="ECO:0000256" key="1">
    <source>
        <dbReference type="ARBA" id="ARBA00022478"/>
    </source>
</evidence>
<evidence type="ECO:0000256" key="2">
    <source>
        <dbReference type="ARBA" id="ARBA00022515"/>
    </source>
</evidence>
<dbReference type="EMBL" id="MHLP01000016">
    <property type="protein sequence ID" value="OGZ12881.1"/>
    <property type="molecule type" value="Genomic_DNA"/>
</dbReference>
<dbReference type="SMART" id="SM00493">
    <property type="entry name" value="TOPRIM"/>
    <property type="match status" value="1"/>
</dbReference>
<dbReference type="InterPro" id="IPR019475">
    <property type="entry name" value="DNA_primase_DnaB-bd"/>
</dbReference>
<protein>
    <recommendedName>
        <fullName evidence="12 13">DNA primase</fullName>
        <ecNumber evidence="12">2.7.7.101</ecNumber>
    </recommendedName>
</protein>
<keyword evidence="10 12" id="KW-0238">DNA-binding</keyword>
<dbReference type="GO" id="GO:0006269">
    <property type="term" value="P:DNA replication, synthesis of primer"/>
    <property type="evidence" value="ECO:0007669"/>
    <property type="project" value="UniProtKB-UniRule"/>
</dbReference>
<dbReference type="Pfam" id="PF01807">
    <property type="entry name" value="Zn_ribbon_DnaG"/>
    <property type="match status" value="1"/>
</dbReference>
<evidence type="ECO:0000256" key="11">
    <source>
        <dbReference type="ARBA" id="ARBA00023163"/>
    </source>
</evidence>
<dbReference type="AlphaFoldDB" id="A0A1G2DIU6"/>
<dbReference type="Pfam" id="PF08275">
    <property type="entry name" value="DNAG_N"/>
    <property type="match status" value="2"/>
</dbReference>
<feature type="compositionally biased region" description="Basic and acidic residues" evidence="15">
    <location>
        <begin position="194"/>
        <end position="215"/>
    </location>
</feature>
<evidence type="ECO:0000313" key="18">
    <source>
        <dbReference type="Proteomes" id="UP000178534"/>
    </source>
</evidence>
<evidence type="ECO:0000256" key="10">
    <source>
        <dbReference type="ARBA" id="ARBA00023125"/>
    </source>
</evidence>
<keyword evidence="7 12" id="KW-0863">Zinc-finger</keyword>
<dbReference type="FunFam" id="3.90.580.10:FF:000001">
    <property type="entry name" value="DNA primase"/>
    <property type="match status" value="1"/>
</dbReference>
<dbReference type="InterPro" id="IPR013264">
    <property type="entry name" value="DNAG_N"/>
</dbReference>
<dbReference type="PROSITE" id="PS50880">
    <property type="entry name" value="TOPRIM"/>
    <property type="match status" value="1"/>
</dbReference>
<comment type="domain">
    <text evidence="12">Contains an N-terminal zinc-binding domain, a central core domain that contains the primase activity, and a C-terminal DnaB-binding domain.</text>
</comment>
<evidence type="ECO:0000256" key="5">
    <source>
        <dbReference type="ARBA" id="ARBA00022705"/>
    </source>
</evidence>
<dbReference type="GO" id="GO:1990077">
    <property type="term" value="C:primosome complex"/>
    <property type="evidence" value="ECO:0007669"/>
    <property type="project" value="UniProtKB-KW"/>
</dbReference>
<evidence type="ECO:0000256" key="6">
    <source>
        <dbReference type="ARBA" id="ARBA00022723"/>
    </source>
</evidence>
<dbReference type="Pfam" id="PF10410">
    <property type="entry name" value="DnaB_bind"/>
    <property type="match status" value="1"/>
</dbReference>
<feature type="domain" description="Toprim" evidence="16">
    <location>
        <begin position="294"/>
        <end position="375"/>
    </location>
</feature>
<comment type="caution">
    <text evidence="17">The sequence shown here is derived from an EMBL/GenBank/DDBJ whole genome shotgun (WGS) entry which is preliminary data.</text>
</comment>
<evidence type="ECO:0000313" key="17">
    <source>
        <dbReference type="EMBL" id="OGZ12881.1"/>
    </source>
</evidence>
<dbReference type="Gene3D" id="3.40.1360.10">
    <property type="match status" value="1"/>
</dbReference>
<proteinExistence type="inferred from homology"/>
<keyword evidence="4 12" id="KW-0548">Nucleotidyltransferase</keyword>
<reference evidence="17 18" key="1">
    <citation type="journal article" date="2016" name="Nat. Commun.">
        <title>Thousands of microbial genomes shed light on interconnected biogeochemical processes in an aquifer system.</title>
        <authorList>
            <person name="Anantharaman K."/>
            <person name="Brown C.T."/>
            <person name="Hug L.A."/>
            <person name="Sharon I."/>
            <person name="Castelle C.J."/>
            <person name="Probst A.J."/>
            <person name="Thomas B.C."/>
            <person name="Singh A."/>
            <person name="Wilkins M.J."/>
            <person name="Karaoz U."/>
            <person name="Brodie E.L."/>
            <person name="Williams K.H."/>
            <person name="Hubbard S.S."/>
            <person name="Banfield J.F."/>
        </authorList>
    </citation>
    <scope>NUCLEOTIDE SEQUENCE [LARGE SCALE GENOMIC DNA]</scope>
</reference>
<evidence type="ECO:0000256" key="7">
    <source>
        <dbReference type="ARBA" id="ARBA00022771"/>
    </source>
</evidence>
<dbReference type="InterPro" id="IPR006171">
    <property type="entry name" value="TOPRIM_dom"/>
</dbReference>
<dbReference type="SUPFAM" id="SSF56731">
    <property type="entry name" value="DNA primase core"/>
    <property type="match status" value="2"/>
</dbReference>
<dbReference type="STRING" id="1798665.A2942_01680"/>
<keyword evidence="5 12" id="KW-0235">DNA replication</keyword>
<keyword evidence="8 12" id="KW-0862">Zinc</keyword>
<evidence type="ECO:0000259" key="16">
    <source>
        <dbReference type="PROSITE" id="PS50880"/>
    </source>
</evidence>
<comment type="cofactor">
    <cofactor evidence="12 13 14">
        <name>Zn(2+)</name>
        <dbReference type="ChEBI" id="CHEBI:29105"/>
    </cofactor>
    <text evidence="12 13 14">Binds 1 zinc ion per monomer.</text>
</comment>
<comment type="function">
    <text evidence="12 13">RNA polymerase that catalyzes the synthesis of short RNA molecules used as primers for DNA polymerase during DNA replication.</text>
</comment>
<keyword evidence="1 12" id="KW-0240">DNA-directed RNA polymerase</keyword>
<dbReference type="InterPro" id="IPR002694">
    <property type="entry name" value="Znf_CHC2"/>
</dbReference>
<evidence type="ECO:0000256" key="3">
    <source>
        <dbReference type="ARBA" id="ARBA00022679"/>
    </source>
</evidence>
<feature type="region of interest" description="Disordered" evidence="15">
    <location>
        <begin position="186"/>
        <end position="215"/>
    </location>
</feature>
<evidence type="ECO:0000256" key="15">
    <source>
        <dbReference type="SAM" id="MobiDB-lite"/>
    </source>
</evidence>
<evidence type="ECO:0000256" key="12">
    <source>
        <dbReference type="HAMAP-Rule" id="MF_00974"/>
    </source>
</evidence>
<keyword evidence="9" id="KW-0460">Magnesium</keyword>
<dbReference type="InterPro" id="IPR036977">
    <property type="entry name" value="DNA_primase_Znf_CHC2"/>
</dbReference>
<organism evidence="17 18">
    <name type="scientific">Candidatus Lloydbacteria bacterium RIFCSPLOWO2_01_FULL_50_20</name>
    <dbReference type="NCBI Taxonomy" id="1798665"/>
    <lineage>
        <taxon>Bacteria</taxon>
        <taxon>Candidatus Lloydiibacteriota</taxon>
    </lineage>
</organism>
<dbReference type="PANTHER" id="PTHR30313:SF2">
    <property type="entry name" value="DNA PRIMASE"/>
    <property type="match status" value="1"/>
</dbReference>
<dbReference type="PIRSF" id="PIRSF002811">
    <property type="entry name" value="DnaG"/>
    <property type="match status" value="1"/>
</dbReference>
<comment type="catalytic activity">
    <reaction evidence="12">
        <text>ssDNA + n NTP = ssDNA/pppN(pN)n-1 hybrid + (n-1) diphosphate.</text>
        <dbReference type="EC" id="2.7.7.101"/>
    </reaction>
</comment>
<dbReference type="HAMAP" id="MF_00974">
    <property type="entry name" value="DNA_primase_DnaG"/>
    <property type="match status" value="1"/>
</dbReference>
<dbReference type="SMART" id="SM00400">
    <property type="entry name" value="ZnF_CHCC"/>
    <property type="match status" value="1"/>
</dbReference>
<evidence type="ECO:0000256" key="8">
    <source>
        <dbReference type="ARBA" id="ARBA00022833"/>
    </source>
</evidence>
<dbReference type="GO" id="GO:0000428">
    <property type="term" value="C:DNA-directed RNA polymerase complex"/>
    <property type="evidence" value="ECO:0007669"/>
    <property type="project" value="UniProtKB-KW"/>
</dbReference>
<feature type="zinc finger region" description="CHC2-type" evidence="12 14">
    <location>
        <begin position="34"/>
        <end position="58"/>
    </location>
</feature>
<dbReference type="GO" id="GO:0005737">
    <property type="term" value="C:cytoplasm"/>
    <property type="evidence" value="ECO:0007669"/>
    <property type="project" value="TreeGrafter"/>
</dbReference>
<dbReference type="InterPro" id="IPR037068">
    <property type="entry name" value="DNA_primase_core_N_sf"/>
</dbReference>
<evidence type="ECO:0000256" key="9">
    <source>
        <dbReference type="ARBA" id="ARBA00022842"/>
    </source>
</evidence>
<name>A0A1G2DIU6_9BACT</name>